<name>A0A6J5M812_9CAUD</name>
<evidence type="ECO:0000256" key="1">
    <source>
        <dbReference type="SAM" id="Phobius"/>
    </source>
</evidence>
<reference evidence="2" key="1">
    <citation type="submission" date="2020-04" db="EMBL/GenBank/DDBJ databases">
        <authorList>
            <person name="Chiriac C."/>
            <person name="Salcher M."/>
            <person name="Ghai R."/>
            <person name="Kavagutti S V."/>
        </authorList>
    </citation>
    <scope>NUCLEOTIDE SEQUENCE</scope>
</reference>
<keyword evidence="1" id="KW-1133">Transmembrane helix</keyword>
<sequence>MILPIIIMIVISAIFIIGVIRYSKNNHNCNRHQMYFEDETSRGLVCGVCYTDISIEYYPTTKGD</sequence>
<gene>
    <name evidence="2" type="ORF">UFOVP436_39</name>
    <name evidence="3" type="ORF">UFOVP784_39</name>
</gene>
<organism evidence="2">
    <name type="scientific">uncultured Caudovirales phage</name>
    <dbReference type="NCBI Taxonomy" id="2100421"/>
    <lineage>
        <taxon>Viruses</taxon>
        <taxon>Duplodnaviria</taxon>
        <taxon>Heunggongvirae</taxon>
        <taxon>Uroviricota</taxon>
        <taxon>Caudoviricetes</taxon>
        <taxon>Peduoviridae</taxon>
        <taxon>Maltschvirus</taxon>
        <taxon>Maltschvirus maltsch</taxon>
    </lineage>
</organism>
<keyword evidence="1" id="KW-0472">Membrane</keyword>
<protein>
    <submittedName>
        <fullName evidence="2">Uncharacterized protein</fullName>
    </submittedName>
</protein>
<feature type="transmembrane region" description="Helical" evidence="1">
    <location>
        <begin position="6"/>
        <end position="23"/>
    </location>
</feature>
<dbReference type="EMBL" id="LR796737">
    <property type="protein sequence ID" value="CAB4162393.1"/>
    <property type="molecule type" value="Genomic_DNA"/>
</dbReference>
<accession>A0A6J5M812</accession>
<evidence type="ECO:0000313" key="2">
    <source>
        <dbReference type="EMBL" id="CAB4142828.1"/>
    </source>
</evidence>
<dbReference type="EMBL" id="LR796418">
    <property type="protein sequence ID" value="CAB4142828.1"/>
    <property type="molecule type" value="Genomic_DNA"/>
</dbReference>
<keyword evidence="1" id="KW-0812">Transmembrane</keyword>
<proteinExistence type="predicted"/>
<evidence type="ECO:0000313" key="3">
    <source>
        <dbReference type="EMBL" id="CAB4162393.1"/>
    </source>
</evidence>